<accession>A0A9W6U5X0</accession>
<dbReference type="Proteomes" id="UP001165083">
    <property type="component" value="Unassembled WGS sequence"/>
</dbReference>
<organism evidence="2 3">
    <name type="scientific">Phytophthora lilii</name>
    <dbReference type="NCBI Taxonomy" id="2077276"/>
    <lineage>
        <taxon>Eukaryota</taxon>
        <taxon>Sar</taxon>
        <taxon>Stramenopiles</taxon>
        <taxon>Oomycota</taxon>
        <taxon>Peronosporomycetes</taxon>
        <taxon>Peronosporales</taxon>
        <taxon>Peronosporaceae</taxon>
        <taxon>Phytophthora</taxon>
    </lineage>
</organism>
<dbReference type="OrthoDB" id="114360at2759"/>
<proteinExistence type="predicted"/>
<reference evidence="2" key="1">
    <citation type="submission" date="2023-04" db="EMBL/GenBank/DDBJ databases">
        <title>Phytophthora lilii NBRC 32176.</title>
        <authorList>
            <person name="Ichikawa N."/>
            <person name="Sato H."/>
            <person name="Tonouchi N."/>
        </authorList>
    </citation>
    <scope>NUCLEOTIDE SEQUENCE</scope>
    <source>
        <strain evidence="2">NBRC 32176</strain>
    </source>
</reference>
<evidence type="ECO:0000256" key="1">
    <source>
        <dbReference type="SAM" id="MobiDB-lite"/>
    </source>
</evidence>
<dbReference type="Gene3D" id="2.40.70.10">
    <property type="entry name" value="Acid Proteases"/>
    <property type="match status" value="1"/>
</dbReference>
<evidence type="ECO:0000313" key="3">
    <source>
        <dbReference type="Proteomes" id="UP001165083"/>
    </source>
</evidence>
<evidence type="ECO:0000313" key="2">
    <source>
        <dbReference type="EMBL" id="GMF29584.1"/>
    </source>
</evidence>
<dbReference type="AlphaFoldDB" id="A0A9W6U5X0"/>
<gene>
    <name evidence="2" type="ORF">Plil01_001257400</name>
</gene>
<dbReference type="Pfam" id="PF13650">
    <property type="entry name" value="Asp_protease_2"/>
    <property type="match status" value="1"/>
</dbReference>
<comment type="caution">
    <text evidence="2">The sequence shown here is derived from an EMBL/GenBank/DDBJ whole genome shotgun (WGS) entry which is preliminary data.</text>
</comment>
<dbReference type="EMBL" id="BSXW01000787">
    <property type="protein sequence ID" value="GMF29584.1"/>
    <property type="molecule type" value="Genomic_DNA"/>
</dbReference>
<dbReference type="InterPro" id="IPR021109">
    <property type="entry name" value="Peptidase_aspartic_dom_sf"/>
</dbReference>
<protein>
    <submittedName>
        <fullName evidence="2">Unnamed protein product</fullName>
    </submittedName>
</protein>
<name>A0A9W6U5X0_9STRA</name>
<keyword evidence="3" id="KW-1185">Reference proteome</keyword>
<feature type="region of interest" description="Disordered" evidence="1">
    <location>
        <begin position="1"/>
        <end position="20"/>
    </location>
</feature>
<sequence>MTEFGDERGPALGRDCISENDDAGATATMTEASIASMARLGSRERGLSQAVKLLPGERMGWWSSQKYDKRKRMTALVQGAVDDARTRILLDTGENVSVVLAALAKRLRLRDIPDHGRSLEVKGINPGVMATTRRVLVKITLGWERVYEFEVWIMDHNAGVGVALGTDFMIPAGVRLDLFHGTAKLPDEVMVPLVKSANASDKASYGTHEVAGPTEALRISGREWGEFRVSRRHPPRDTHTLWIRRTDTLVPTVVSFRRGKPHRVRLTNVTSRSAYCPAHLPLLVWTPHGELPREPGYVRLNAARYNEWQVLAYANAREKELYKKERELYEQWLATQPPAVERPAYVTPREILRRPSEASLEGDIQEWACAASDGSSSSDTDPEQLCVCALVGGEPDTVDADTTETATVGGLDDYAHELAFLSDLSEVSVTDLNYTGDNVLNQDLSQDEQQRLIDVLKAH</sequence>